<proteinExistence type="predicted"/>
<gene>
    <name evidence="2" type="ORF">E0F88_03340</name>
</gene>
<keyword evidence="3" id="KW-1185">Reference proteome</keyword>
<reference evidence="2 3" key="1">
    <citation type="submission" date="2019-03" db="EMBL/GenBank/DDBJ databases">
        <title>Dyadobacter AR-3-6 sp. nov., isolated from arctic soil.</title>
        <authorList>
            <person name="Chaudhary D.K."/>
        </authorList>
    </citation>
    <scope>NUCLEOTIDE SEQUENCE [LARGE SCALE GENOMIC DNA]</scope>
    <source>
        <strain evidence="2 3">AR-3-6</strain>
    </source>
</reference>
<dbReference type="AlphaFoldDB" id="A0A4R5DVK1"/>
<name>A0A4R5DVK1_9BACT</name>
<evidence type="ECO:0000313" key="2">
    <source>
        <dbReference type="EMBL" id="TDE18586.1"/>
    </source>
</evidence>
<organism evidence="2 3">
    <name type="scientific">Dyadobacter psychrotolerans</name>
    <dbReference type="NCBI Taxonomy" id="2541721"/>
    <lineage>
        <taxon>Bacteria</taxon>
        <taxon>Pseudomonadati</taxon>
        <taxon>Bacteroidota</taxon>
        <taxon>Cytophagia</taxon>
        <taxon>Cytophagales</taxon>
        <taxon>Spirosomataceae</taxon>
        <taxon>Dyadobacter</taxon>
    </lineage>
</organism>
<comment type="caution">
    <text evidence="2">The sequence shown here is derived from an EMBL/GenBank/DDBJ whole genome shotgun (WGS) entry which is preliminary data.</text>
</comment>
<keyword evidence="1" id="KW-1133">Transmembrane helix</keyword>
<feature type="transmembrane region" description="Helical" evidence="1">
    <location>
        <begin position="47"/>
        <end position="67"/>
    </location>
</feature>
<dbReference type="EMBL" id="SMFL01000001">
    <property type="protein sequence ID" value="TDE18586.1"/>
    <property type="molecule type" value="Genomic_DNA"/>
</dbReference>
<evidence type="ECO:0008006" key="4">
    <source>
        <dbReference type="Google" id="ProtNLM"/>
    </source>
</evidence>
<dbReference type="Proteomes" id="UP000294850">
    <property type="component" value="Unassembled WGS sequence"/>
</dbReference>
<protein>
    <recommendedName>
        <fullName evidence="4">DUF4157 domain-containing protein</fullName>
    </recommendedName>
</protein>
<keyword evidence="1" id="KW-0472">Membrane</keyword>
<feature type="transmembrane region" description="Helical" evidence="1">
    <location>
        <begin position="6"/>
        <end position="26"/>
    </location>
</feature>
<sequence>MRFKGFVLNVSFLWVEAMALFPFVLVKRKKPGTVLINHECIHLRQQLEMGLILFYIWYLAEYLIRLIRYRRHYLAYLHISFEQEAYRNEANSEYLRSRKFWSFLKYV</sequence>
<dbReference type="OrthoDB" id="1027344at2"/>
<accession>A0A4R5DVK1</accession>
<dbReference type="RefSeq" id="WP_131956633.1">
    <property type="nucleotide sequence ID" value="NZ_SMFL01000001.1"/>
</dbReference>
<evidence type="ECO:0000256" key="1">
    <source>
        <dbReference type="SAM" id="Phobius"/>
    </source>
</evidence>
<evidence type="ECO:0000313" key="3">
    <source>
        <dbReference type="Proteomes" id="UP000294850"/>
    </source>
</evidence>
<keyword evidence="1" id="KW-0812">Transmembrane</keyword>